<reference evidence="1" key="1">
    <citation type="journal article" date="2013" name="J. Plant Res.">
        <title>Effect of fungi and light on seed germination of three Opuntia species from semiarid lands of central Mexico.</title>
        <authorList>
            <person name="Delgado-Sanchez P."/>
            <person name="Jimenez-Bremont J.F."/>
            <person name="Guerrero-Gonzalez Mde L."/>
            <person name="Flores J."/>
        </authorList>
    </citation>
    <scope>NUCLEOTIDE SEQUENCE</scope>
    <source>
        <tissue evidence="1">Cladode</tissue>
    </source>
</reference>
<organism evidence="1">
    <name type="scientific">Opuntia streptacantha</name>
    <name type="common">Prickly pear cactus</name>
    <name type="synonym">Opuntia cardona</name>
    <dbReference type="NCBI Taxonomy" id="393608"/>
    <lineage>
        <taxon>Eukaryota</taxon>
        <taxon>Viridiplantae</taxon>
        <taxon>Streptophyta</taxon>
        <taxon>Embryophyta</taxon>
        <taxon>Tracheophyta</taxon>
        <taxon>Spermatophyta</taxon>
        <taxon>Magnoliopsida</taxon>
        <taxon>eudicotyledons</taxon>
        <taxon>Gunneridae</taxon>
        <taxon>Pentapetalae</taxon>
        <taxon>Caryophyllales</taxon>
        <taxon>Cactineae</taxon>
        <taxon>Cactaceae</taxon>
        <taxon>Opuntioideae</taxon>
        <taxon>Opuntia</taxon>
    </lineage>
</organism>
<accession>A0A7C9E3I8</accession>
<name>A0A7C9E3I8_OPUST</name>
<protein>
    <submittedName>
        <fullName evidence="1">Uncharacterized protein</fullName>
    </submittedName>
</protein>
<sequence length="125" mass="14091">MKVPSYVGSTVDNKLFYDVGPNNPPSFIFGPKYTSQVLYQYSPPEVIVTGCSSGKYVGETSPSDQCRRGCVFGSELRISEADFCYCRKRSRFAKTDSRVDDTEKSTQSSRTNWRLRSHGYDIPTC</sequence>
<evidence type="ECO:0000313" key="1">
    <source>
        <dbReference type="EMBL" id="MBA4655806.1"/>
    </source>
</evidence>
<reference evidence="1" key="2">
    <citation type="submission" date="2020-07" db="EMBL/GenBank/DDBJ databases">
        <authorList>
            <person name="Vera ALvarez R."/>
            <person name="Arias-Moreno D.M."/>
            <person name="Jimenez-Jacinto V."/>
            <person name="Jimenez-Bremont J.F."/>
            <person name="Swaminathan K."/>
            <person name="Moose S.P."/>
            <person name="Guerrero-Gonzalez M.L."/>
            <person name="Marino-Ramirez L."/>
            <person name="Landsman D."/>
            <person name="Rodriguez-Kessler M."/>
            <person name="Delgado-Sanchez P."/>
        </authorList>
    </citation>
    <scope>NUCLEOTIDE SEQUENCE</scope>
    <source>
        <tissue evidence="1">Cladode</tissue>
    </source>
</reference>
<dbReference type="EMBL" id="GISG01189163">
    <property type="protein sequence ID" value="MBA4655806.1"/>
    <property type="molecule type" value="Transcribed_RNA"/>
</dbReference>
<dbReference type="AlphaFoldDB" id="A0A7C9E3I8"/>
<proteinExistence type="predicted"/>